<organism evidence="1 2">
    <name type="scientific">Fannyhessea vaginae DSM 15829</name>
    <dbReference type="NCBI Taxonomy" id="525256"/>
    <lineage>
        <taxon>Bacteria</taxon>
        <taxon>Bacillati</taxon>
        <taxon>Actinomycetota</taxon>
        <taxon>Coriobacteriia</taxon>
        <taxon>Coriobacteriales</taxon>
        <taxon>Atopobiaceae</taxon>
        <taxon>Fannyhessea</taxon>
    </lineage>
</organism>
<gene>
    <name evidence="1" type="ORF">HMPREF0091_10340</name>
</gene>
<evidence type="ECO:0000313" key="2">
    <source>
        <dbReference type="Proteomes" id="UP000005947"/>
    </source>
</evidence>
<dbReference type="AlphaFoldDB" id="F1T3U9"/>
<accession>F1T3U9</accession>
<protein>
    <submittedName>
        <fullName evidence="1">Uncharacterized protein</fullName>
    </submittedName>
</protein>
<proteinExistence type="predicted"/>
<name>F1T3U9_9ACTN</name>
<evidence type="ECO:0000313" key="1">
    <source>
        <dbReference type="EMBL" id="EGF23393.1"/>
    </source>
</evidence>
<comment type="caution">
    <text evidence="1">The sequence shown here is derived from an EMBL/GenBank/DDBJ whole genome shotgun (WGS) entry which is preliminary data.</text>
</comment>
<dbReference type="Proteomes" id="UP000005947">
    <property type="component" value="Unassembled WGS sequence"/>
</dbReference>
<dbReference type="EMBL" id="ACGK02000001">
    <property type="protein sequence ID" value="EGF23393.1"/>
    <property type="molecule type" value="Genomic_DNA"/>
</dbReference>
<sequence>MRILFVCKMYKLGKKILIFFLVCLTFGGFFGTLTISSQTR</sequence>
<reference evidence="1 2" key="1">
    <citation type="submission" date="2011-02" db="EMBL/GenBank/DDBJ databases">
        <authorList>
            <person name="Muzny D."/>
            <person name="Qin X."/>
            <person name="Buhay C."/>
            <person name="Dugan-Rocha S."/>
            <person name="Ding Y."/>
            <person name="Chen G."/>
            <person name="Hawes A."/>
            <person name="Holder M."/>
            <person name="Jhangiani S."/>
            <person name="Johnson A."/>
            <person name="Khan Z."/>
            <person name="Li Z."/>
            <person name="Liu W."/>
            <person name="Liu X."/>
            <person name="Perez L."/>
            <person name="Shen H."/>
            <person name="Wang Q."/>
            <person name="Watt J."/>
            <person name="Xi L."/>
            <person name="Xin Y."/>
            <person name="Zhou J."/>
            <person name="Deng J."/>
            <person name="Jiang H."/>
            <person name="Liu Y."/>
            <person name="Qu J."/>
            <person name="Song X.-Z."/>
            <person name="Zhang L."/>
            <person name="Villasana D."/>
            <person name="Johnson A."/>
            <person name="Liu J."/>
            <person name="Liyanage D."/>
            <person name="Lorensuhewa L."/>
            <person name="Robinson T."/>
            <person name="Song A."/>
            <person name="Song B.-B."/>
            <person name="Dinh H."/>
            <person name="Thornton R."/>
            <person name="Coyle M."/>
            <person name="Francisco L."/>
            <person name="Jackson L."/>
            <person name="Javaid M."/>
            <person name="Korchina V."/>
            <person name="Kovar C."/>
            <person name="Mata R."/>
            <person name="Mathew T."/>
            <person name="Ngo R."/>
            <person name="Nguyen L."/>
            <person name="Nguyen N."/>
            <person name="Okwuonu G."/>
            <person name="Ongeri F."/>
            <person name="Pham C."/>
            <person name="Simmons D."/>
            <person name="Wilczek-Boney K."/>
            <person name="Hale W."/>
            <person name="Jakkamsetti A."/>
            <person name="Pham P."/>
            <person name="Ruth R."/>
            <person name="San Lucas F."/>
            <person name="Warren J."/>
            <person name="Zhang J."/>
            <person name="Zhao Z."/>
            <person name="Zhou C."/>
            <person name="Zhu D."/>
            <person name="Lee S."/>
            <person name="Bess C."/>
            <person name="Blankenburg K."/>
            <person name="Forbes L."/>
            <person name="Fu Q."/>
            <person name="Gubbala S."/>
            <person name="Hirani K."/>
            <person name="Jayaseelan J.C."/>
            <person name="Lara F."/>
            <person name="Munidasa M."/>
            <person name="Palculict T."/>
            <person name="Patil S."/>
            <person name="Pu L.-L."/>
            <person name="Saada N."/>
            <person name="Tang L."/>
            <person name="Weissenberger G."/>
            <person name="Zhu Y."/>
            <person name="Hemphill L."/>
            <person name="Shang Y."/>
            <person name="Youmans B."/>
            <person name="Ayvaz T."/>
            <person name="Ross M."/>
            <person name="Santibanez J."/>
            <person name="Aqrawi P."/>
            <person name="Gross S."/>
            <person name="Joshi V."/>
            <person name="Fowler G."/>
            <person name="Nazareth L."/>
            <person name="Reid J."/>
            <person name="Worley K."/>
            <person name="Petrosino J."/>
            <person name="Highlander S."/>
            <person name="Gibbs R."/>
        </authorList>
    </citation>
    <scope>NUCLEOTIDE SEQUENCE [LARGE SCALE GENOMIC DNA]</scope>
    <source>
        <strain evidence="1 2">DSM 15829</strain>
    </source>
</reference>
<keyword evidence="2" id="KW-1185">Reference proteome</keyword>